<dbReference type="Proteomes" id="UP000248798">
    <property type="component" value="Unassembled WGS sequence"/>
</dbReference>
<evidence type="ECO:0000256" key="5">
    <source>
        <dbReference type="ARBA" id="ARBA00023136"/>
    </source>
</evidence>
<organism evidence="9 10">
    <name type="scientific">Desulfobacter hydrogenophilus</name>
    <dbReference type="NCBI Taxonomy" id="2291"/>
    <lineage>
        <taxon>Bacteria</taxon>
        <taxon>Pseudomonadati</taxon>
        <taxon>Thermodesulfobacteriota</taxon>
        <taxon>Desulfobacteria</taxon>
        <taxon>Desulfobacterales</taxon>
        <taxon>Desulfobacteraceae</taxon>
        <taxon>Desulfobacter</taxon>
    </lineage>
</organism>
<protein>
    <submittedName>
        <fullName evidence="9">YitT family protein</fullName>
    </submittedName>
</protein>
<dbReference type="Pfam" id="PF02588">
    <property type="entry name" value="YitT_membrane"/>
    <property type="match status" value="1"/>
</dbReference>
<evidence type="ECO:0000259" key="7">
    <source>
        <dbReference type="Pfam" id="PF10035"/>
    </source>
</evidence>
<feature type="transmembrane region" description="Helical" evidence="6">
    <location>
        <begin position="96"/>
        <end position="116"/>
    </location>
</feature>
<feature type="transmembrane region" description="Helical" evidence="6">
    <location>
        <begin position="70"/>
        <end position="89"/>
    </location>
</feature>
<dbReference type="OrthoDB" id="9779786at2"/>
<evidence type="ECO:0000313" key="10">
    <source>
        <dbReference type="Proteomes" id="UP000248798"/>
    </source>
</evidence>
<dbReference type="InterPro" id="IPR003740">
    <property type="entry name" value="YitT"/>
</dbReference>
<gene>
    <name evidence="9" type="ORF">DO021_07850</name>
    <name evidence="8" type="ORF">EYB58_02585</name>
</gene>
<feature type="domain" description="DUF2179" evidence="7">
    <location>
        <begin position="245"/>
        <end position="298"/>
    </location>
</feature>
<keyword evidence="11" id="KW-1185">Reference proteome</keyword>
<dbReference type="Pfam" id="PF10035">
    <property type="entry name" value="DUF2179"/>
    <property type="match status" value="1"/>
</dbReference>
<reference evidence="9 10" key="1">
    <citation type="submission" date="2018-06" db="EMBL/GenBank/DDBJ databases">
        <title>Complete Genome Sequence of Desulfobacter hydrogenophilus (DSM3380).</title>
        <authorList>
            <person name="Marietou A."/>
            <person name="Schreiber L."/>
            <person name="Marshall I."/>
            <person name="Jorgensen B."/>
        </authorList>
    </citation>
    <scope>NUCLEOTIDE SEQUENCE [LARGE SCALE GENOMIC DNA]</scope>
    <source>
        <strain evidence="9 10">DSM 3380</strain>
    </source>
</reference>
<dbReference type="RefSeq" id="WP_111955413.1">
    <property type="nucleotide sequence ID" value="NZ_CP036313.1"/>
</dbReference>
<dbReference type="PIRSF" id="PIRSF006483">
    <property type="entry name" value="Membrane_protein_YitT"/>
    <property type="match status" value="1"/>
</dbReference>
<dbReference type="EMBL" id="CP036313">
    <property type="protein sequence ID" value="QBH11908.1"/>
    <property type="molecule type" value="Genomic_DNA"/>
</dbReference>
<evidence type="ECO:0000256" key="1">
    <source>
        <dbReference type="ARBA" id="ARBA00004651"/>
    </source>
</evidence>
<evidence type="ECO:0000256" key="3">
    <source>
        <dbReference type="ARBA" id="ARBA00022692"/>
    </source>
</evidence>
<dbReference type="InterPro" id="IPR051461">
    <property type="entry name" value="UPF0750_membrane"/>
</dbReference>
<accession>A0A328FFD5</accession>
<evidence type="ECO:0000313" key="9">
    <source>
        <dbReference type="EMBL" id="RAM02550.1"/>
    </source>
</evidence>
<comment type="subcellular location">
    <subcellularLocation>
        <location evidence="1">Cell membrane</location>
        <topology evidence="1">Multi-pass membrane protein</topology>
    </subcellularLocation>
</comment>
<dbReference type="InterPro" id="IPR019264">
    <property type="entry name" value="DUF2179"/>
</dbReference>
<dbReference type="Proteomes" id="UP000293902">
    <property type="component" value="Chromosome"/>
</dbReference>
<proteinExistence type="predicted"/>
<reference evidence="8 11" key="2">
    <citation type="submission" date="2019-02" db="EMBL/GenBank/DDBJ databases">
        <title>Complete genome sequence of Desulfobacter hydrogenophilus AcRS1.</title>
        <authorList>
            <person name="Marietou A."/>
            <person name="Lund M.B."/>
            <person name="Marshall I.P.G."/>
            <person name="Schreiber L."/>
            <person name="Jorgensen B."/>
        </authorList>
    </citation>
    <scope>NUCLEOTIDE SEQUENCE [LARGE SCALE GENOMIC DNA]</scope>
    <source>
        <strain evidence="8 11">AcRS1</strain>
    </source>
</reference>
<evidence type="ECO:0000256" key="4">
    <source>
        <dbReference type="ARBA" id="ARBA00022989"/>
    </source>
</evidence>
<keyword evidence="3 6" id="KW-0812">Transmembrane</keyword>
<feature type="transmembrane region" description="Helical" evidence="6">
    <location>
        <begin position="132"/>
        <end position="153"/>
    </location>
</feature>
<keyword evidence="2" id="KW-1003">Cell membrane</keyword>
<dbReference type="AlphaFoldDB" id="A0A328FFD5"/>
<dbReference type="GO" id="GO:0005886">
    <property type="term" value="C:plasma membrane"/>
    <property type="evidence" value="ECO:0007669"/>
    <property type="project" value="UniProtKB-SubCell"/>
</dbReference>
<sequence length="319" mass="35162">MTRKKLKEAVKQKLESPAWHKILRISNQQLAITLGAALNAFAFVLFQMPYNLAAGGVSGLGIIVNHLTGFSPGLFYFTANIPLFILGFFTLGRWRFVFNSALAVVVFSGATEYLIVHMPTVFSQFPITENKLLATIYCGLLVGIGTGIIYRFGGTIGGTSIIARIIYNKTGFPMSQSGLYVDVIIIAVAGFVFSWETSLLAFLALLIAGMSADFAMEGASQMRTLLIITKNPEPLRYAIINEVKRSVTMWQVKGGYSGEERTLLYLTVLRSRVYDVKFIINRIDPDAFMVVGVSQQAWGGYTMKKKQAKPIASDHNADQ</sequence>
<keyword evidence="4 6" id="KW-1133">Transmembrane helix</keyword>
<name>A0A328FFD5_9BACT</name>
<feature type="transmembrane region" description="Helical" evidence="6">
    <location>
        <begin position="30"/>
        <end position="50"/>
    </location>
</feature>
<evidence type="ECO:0000256" key="6">
    <source>
        <dbReference type="SAM" id="Phobius"/>
    </source>
</evidence>
<dbReference type="InterPro" id="IPR015867">
    <property type="entry name" value="N-reg_PII/ATP_PRibTrfase_C"/>
</dbReference>
<dbReference type="CDD" id="cd16380">
    <property type="entry name" value="YitT_C"/>
    <property type="match status" value="1"/>
</dbReference>
<evidence type="ECO:0000256" key="2">
    <source>
        <dbReference type="ARBA" id="ARBA00022475"/>
    </source>
</evidence>
<evidence type="ECO:0000313" key="11">
    <source>
        <dbReference type="Proteomes" id="UP000293902"/>
    </source>
</evidence>
<dbReference type="Gene3D" id="3.30.70.120">
    <property type="match status" value="1"/>
</dbReference>
<dbReference type="PANTHER" id="PTHR33545">
    <property type="entry name" value="UPF0750 MEMBRANE PROTEIN YITT-RELATED"/>
    <property type="match status" value="1"/>
</dbReference>
<keyword evidence="5 6" id="KW-0472">Membrane</keyword>
<evidence type="ECO:0000313" key="8">
    <source>
        <dbReference type="EMBL" id="QBH11908.1"/>
    </source>
</evidence>
<dbReference type="EMBL" id="QLNI01000013">
    <property type="protein sequence ID" value="RAM02550.1"/>
    <property type="molecule type" value="Genomic_DNA"/>
</dbReference>
<dbReference type="PANTHER" id="PTHR33545:SF5">
    <property type="entry name" value="UPF0750 MEMBRANE PROTEIN YITT"/>
    <property type="match status" value="1"/>
</dbReference>